<evidence type="ECO:0000313" key="2">
    <source>
        <dbReference type="EMBL" id="PWW77227.1"/>
    </source>
</evidence>
<comment type="caution">
    <text evidence="2">The sequence shown here is derived from an EMBL/GenBank/DDBJ whole genome shotgun (WGS) entry which is preliminary data.</text>
</comment>
<dbReference type="Proteomes" id="UP000246991">
    <property type="component" value="Unassembled WGS sequence"/>
</dbReference>
<feature type="region of interest" description="Disordered" evidence="1">
    <location>
        <begin position="114"/>
        <end position="194"/>
    </location>
</feature>
<dbReference type="EMBL" id="PYWC01000025">
    <property type="protein sequence ID" value="PWW77227.1"/>
    <property type="molecule type" value="Genomic_DNA"/>
</dbReference>
<evidence type="ECO:0000313" key="3">
    <source>
        <dbReference type="Proteomes" id="UP000246991"/>
    </source>
</evidence>
<sequence>MRFGTFWCFEGGWGHGSEDRLQWNSRGITRYHQGAQMACGTNTKSGSASMTRRVLEIRRRTARIIMEARRAVGEMASVEMAMREGAVALGAKGKMRLDRAAIAIRQQMRLDMRASISTETHRDGDNGIEDNNRDSDKDDGDDVDENENESEDKEEDEEEQDDDEEYEDDDEEAEDNDEDDEDEYQGAGETMDKDKAGAVAEQGYHDGYQNYCSNGGHQGNDIGTYQNGIDSIHRSGVFGVDVGIGLGDIGIV</sequence>
<proteinExistence type="predicted"/>
<organism evidence="2 3">
    <name type="scientific">Tuber magnatum</name>
    <name type="common">white Piedmont truffle</name>
    <dbReference type="NCBI Taxonomy" id="42249"/>
    <lineage>
        <taxon>Eukaryota</taxon>
        <taxon>Fungi</taxon>
        <taxon>Dikarya</taxon>
        <taxon>Ascomycota</taxon>
        <taxon>Pezizomycotina</taxon>
        <taxon>Pezizomycetes</taxon>
        <taxon>Pezizales</taxon>
        <taxon>Tuberaceae</taxon>
        <taxon>Tuber</taxon>
    </lineage>
</organism>
<keyword evidence="3" id="KW-1185">Reference proteome</keyword>
<name>A0A317SUC6_9PEZI</name>
<feature type="compositionally biased region" description="Acidic residues" evidence="1">
    <location>
        <begin position="137"/>
        <end position="184"/>
    </location>
</feature>
<protein>
    <submittedName>
        <fullName evidence="2">Uncharacterized protein</fullName>
    </submittedName>
</protein>
<reference evidence="2 3" key="1">
    <citation type="submission" date="2018-03" db="EMBL/GenBank/DDBJ databases">
        <title>Genomes of Pezizomycetes fungi and the evolution of truffles.</title>
        <authorList>
            <person name="Murat C."/>
            <person name="Payen T."/>
            <person name="Noel B."/>
            <person name="Kuo A."/>
            <person name="Martin F.M."/>
        </authorList>
    </citation>
    <scope>NUCLEOTIDE SEQUENCE [LARGE SCALE GENOMIC DNA]</scope>
    <source>
        <strain evidence="2">091103-1</strain>
    </source>
</reference>
<evidence type="ECO:0000256" key="1">
    <source>
        <dbReference type="SAM" id="MobiDB-lite"/>
    </source>
</evidence>
<accession>A0A317SUC6</accession>
<gene>
    <name evidence="2" type="ORF">C7212DRAFT_343060</name>
</gene>
<feature type="compositionally biased region" description="Basic and acidic residues" evidence="1">
    <location>
        <begin position="119"/>
        <end position="136"/>
    </location>
</feature>
<dbReference type="AlphaFoldDB" id="A0A317SUC6"/>